<keyword evidence="2" id="KW-1185">Reference proteome</keyword>
<organism evidence="2 3">
    <name type="scientific">Elaeis guineensis var. tenera</name>
    <name type="common">Oil palm</name>
    <dbReference type="NCBI Taxonomy" id="51953"/>
    <lineage>
        <taxon>Eukaryota</taxon>
        <taxon>Viridiplantae</taxon>
        <taxon>Streptophyta</taxon>
        <taxon>Embryophyta</taxon>
        <taxon>Tracheophyta</taxon>
        <taxon>Spermatophyta</taxon>
        <taxon>Magnoliopsida</taxon>
        <taxon>Liliopsida</taxon>
        <taxon>Arecaceae</taxon>
        <taxon>Arecoideae</taxon>
        <taxon>Cocoseae</taxon>
        <taxon>Elaeidinae</taxon>
        <taxon>Elaeis</taxon>
    </lineage>
</organism>
<dbReference type="GeneID" id="105043185"/>
<feature type="domain" description="UspA" evidence="1">
    <location>
        <begin position="12"/>
        <end position="149"/>
    </location>
</feature>
<sequence>MDVGGTPPAGKRRVMVIADPGRESAGALEWALYHAVLEHDEIVLLHVEPPNGRRGAFSTFLRRPSSVAPSSPAGSAAGSAECGGGDYEFLDAMRAACKAAQPKVKVQIERVETEAKDKATTILMQANLLRVDLLVIGQRRNQSTFLGYKLGGRTGSTSNKGMDPAEFLIENSKCLCVGVQKKGQNAGYLLNTKTHKNFWLLA</sequence>
<dbReference type="PANTHER" id="PTHR47867:SF1">
    <property type="entry name" value="ADENINE NUCLEOTIDE ALPHA HYDROLASES-LIKE SUPERFAMILY PROTEIN"/>
    <property type="match status" value="1"/>
</dbReference>
<dbReference type="AlphaFoldDB" id="A0A6I9R7L3"/>
<evidence type="ECO:0000313" key="3">
    <source>
        <dbReference type="RefSeq" id="XP_010918936.1"/>
    </source>
</evidence>
<dbReference type="InterPro" id="IPR006016">
    <property type="entry name" value="UspA"/>
</dbReference>
<dbReference type="RefSeq" id="XP_010918936.1">
    <property type="nucleotide sequence ID" value="XM_010920634.3"/>
</dbReference>
<reference evidence="3" key="1">
    <citation type="submission" date="2025-08" db="UniProtKB">
        <authorList>
            <consortium name="RefSeq"/>
        </authorList>
    </citation>
    <scope>IDENTIFICATION</scope>
</reference>
<gene>
    <name evidence="3" type="primary">LOC105043185</name>
</gene>
<accession>A0A6I9R7L3</accession>
<dbReference type="Proteomes" id="UP000504607">
    <property type="component" value="Chromosome 4"/>
</dbReference>
<dbReference type="Pfam" id="PF00582">
    <property type="entry name" value="Usp"/>
    <property type="match status" value="1"/>
</dbReference>
<dbReference type="PANTHER" id="PTHR47867">
    <property type="entry name" value="ADENINE NUCLEOTIDE ALPHA HYDROLASES-LIKE SUPERFAMILY PROTEIN"/>
    <property type="match status" value="1"/>
</dbReference>
<dbReference type="FunCoup" id="A0A6I9R7L3">
    <property type="interactions" value="2619"/>
</dbReference>
<name>A0A6I9R7L3_ELAGV</name>
<evidence type="ECO:0000259" key="1">
    <source>
        <dbReference type="Pfam" id="PF00582"/>
    </source>
</evidence>
<dbReference type="SUPFAM" id="SSF52402">
    <property type="entry name" value="Adenine nucleotide alpha hydrolases-like"/>
    <property type="match status" value="1"/>
</dbReference>
<protein>
    <submittedName>
        <fullName evidence="3">Uncharacterized protein LOC105043185</fullName>
    </submittedName>
</protein>
<dbReference type="InterPro" id="IPR014729">
    <property type="entry name" value="Rossmann-like_a/b/a_fold"/>
</dbReference>
<dbReference type="InParanoid" id="A0A6I9R7L3"/>
<dbReference type="Gene3D" id="3.40.50.620">
    <property type="entry name" value="HUPs"/>
    <property type="match status" value="1"/>
</dbReference>
<dbReference type="OrthoDB" id="786029at2759"/>
<proteinExistence type="predicted"/>
<evidence type="ECO:0000313" key="2">
    <source>
        <dbReference type="Proteomes" id="UP000504607"/>
    </source>
</evidence>
<dbReference type="KEGG" id="egu:105043185"/>